<dbReference type="EMBL" id="CM004389">
    <property type="protein sequence ID" value="OAY55688.2"/>
    <property type="molecule type" value="Genomic_DNA"/>
</dbReference>
<protein>
    <submittedName>
        <fullName evidence="1">Uncharacterized protein</fullName>
    </submittedName>
</protein>
<gene>
    <name evidence="1" type="ORF">MANES_03G133900v8</name>
</gene>
<keyword evidence="2" id="KW-1185">Reference proteome</keyword>
<organism evidence="1 2">
    <name type="scientific">Manihot esculenta</name>
    <name type="common">Cassava</name>
    <name type="synonym">Jatropha manihot</name>
    <dbReference type="NCBI Taxonomy" id="3983"/>
    <lineage>
        <taxon>Eukaryota</taxon>
        <taxon>Viridiplantae</taxon>
        <taxon>Streptophyta</taxon>
        <taxon>Embryophyta</taxon>
        <taxon>Tracheophyta</taxon>
        <taxon>Spermatophyta</taxon>
        <taxon>Magnoliopsida</taxon>
        <taxon>eudicotyledons</taxon>
        <taxon>Gunneridae</taxon>
        <taxon>Pentapetalae</taxon>
        <taxon>rosids</taxon>
        <taxon>fabids</taxon>
        <taxon>Malpighiales</taxon>
        <taxon>Euphorbiaceae</taxon>
        <taxon>Crotonoideae</taxon>
        <taxon>Manihoteae</taxon>
        <taxon>Manihot</taxon>
    </lineage>
</organism>
<dbReference type="Proteomes" id="UP000091857">
    <property type="component" value="Chromosome 3"/>
</dbReference>
<evidence type="ECO:0000313" key="2">
    <source>
        <dbReference type="Proteomes" id="UP000091857"/>
    </source>
</evidence>
<proteinExistence type="predicted"/>
<comment type="caution">
    <text evidence="1">The sequence shown here is derived from an EMBL/GenBank/DDBJ whole genome shotgun (WGS) entry which is preliminary data.</text>
</comment>
<name>A0ACC8DX98_MANES</name>
<accession>A0ACC8DX98</accession>
<sequence>MKSTTDSSDNRFVGRISTSSLRNLLPRSISSKHKSTSNSKFSKLFNSENTPPRDPNVQFNDPPLSPCILKPSLSKSFTSINDAARSDASSFQDPPLKGDVSVSDGQSEPPVSFDPPVKVVVRVRPVNDHEREGGVTVGKVSSNSLSVGDRKFTFDSVLDSNSNQEEVFQLVGIPLVKSALAGYNTSILSYGQTGSGKTYTMWGPPSAMVDDTSPNSQQGIVPRIFQMLFSEIQREQESSEGKQIHYQCRCSFLEIYNDQIADLLDPVQRNLEIRDDPKNGLHVENLTEEYVSSYEDVTQILIKGLSSRKVGATSINSKSSRSHVMFTFIIESWCKGSSSKCFSSSKISRISLVDLAGLDRSKPDDAGRQYLREGKNIKKSLSHLGKLVNALAKGAEPVKFEVAPYRGSCLTHLLQESLGGNAKLTVICNISPDNRHNGETLRTLRFGQRVKVIQNQPVINEISEDDVNDLSDQIRQLKEELIRAKSDVHKSVGNKNGYFKGRNPRESLNHLRVSLNRSLMLPNIDNDSDNEVNFNEDDVKELHDQLNKLNNSYEEDSKGLSDTRNSSRFSSLDENFETDLMSEEEEVNGPNEIQTEELNLEKHEKDIVALEDNLSSTNNTSKPTEPSVRNSISISLCRLSPVLQEPTLSESPKIGNTRKSVAISSSAFSTSQSNVSPTDKSDVLFQSLRRSENTRSSLRSSKVFPGPTESLAASLQRGLQIIDQHQRNSALNRSSVAFSFEHLALKPCPEVDATCCSPQKLAEEAPSSGGSSTALLCASCQQKINDNPNELQDSLNAWSLAVNEARNPNELSDQEVEGNGLVETHKREQELENICKDQAAKIEQLNHLVEQYKLKIHDLEGDGLCLEGSKNQIILFEESKNEASKDQNKEVQEVLDHENTHFDIKEKETLLQEIQSLRNQLKSYTDASAKRSIGKLRSSLLAQSIQLYKSTDALSGNEEELEKERQRWTEMESEWISITDDLRIDLESSRRRTEKVEMELKLEKKCTEELDDALSRAVLGHARMVEHYAELQEKYNDLVGKHRAIMEGIAEVKRAAAKAGTKGGARFAKSLAAELSVLRVEREKEREFLKKENKNLKIQLRDTAEAVHAAGELLVRLREAEHAASVAEENFNEVQQENEKLKKQIEKAKRKHKMEMITMKQYLAESKLPESALQPLYREDSEITHNTVTYDDQAWRAEFGAIYQEHY</sequence>
<evidence type="ECO:0000313" key="1">
    <source>
        <dbReference type="EMBL" id="OAY55688.2"/>
    </source>
</evidence>
<reference evidence="2" key="1">
    <citation type="journal article" date="2016" name="Nat. Biotechnol.">
        <title>Sequencing wild and cultivated cassava and related species reveals extensive interspecific hybridization and genetic diversity.</title>
        <authorList>
            <person name="Bredeson J.V."/>
            <person name="Lyons J.B."/>
            <person name="Prochnik S.E."/>
            <person name="Wu G.A."/>
            <person name="Ha C.M."/>
            <person name="Edsinger-Gonzales E."/>
            <person name="Grimwood J."/>
            <person name="Schmutz J."/>
            <person name="Rabbi I.Y."/>
            <person name="Egesi C."/>
            <person name="Nauluvula P."/>
            <person name="Lebot V."/>
            <person name="Ndunguru J."/>
            <person name="Mkamilo G."/>
            <person name="Bart R.S."/>
            <person name="Setter T.L."/>
            <person name="Gleadow R.M."/>
            <person name="Kulakow P."/>
            <person name="Ferguson M.E."/>
            <person name="Rounsley S."/>
            <person name="Rokhsar D.S."/>
        </authorList>
    </citation>
    <scope>NUCLEOTIDE SEQUENCE [LARGE SCALE GENOMIC DNA]</scope>
    <source>
        <strain evidence="2">cv. AM560-2</strain>
    </source>
</reference>